<accession>A0A238H2Y8</accession>
<evidence type="ECO:0000256" key="6">
    <source>
        <dbReference type="ARBA" id="ARBA00022729"/>
    </source>
</evidence>
<dbReference type="SUPFAM" id="SSF56935">
    <property type="entry name" value="Porins"/>
    <property type="match status" value="1"/>
</dbReference>
<dbReference type="EMBL" id="FXAN01000042">
    <property type="protein sequence ID" value="SMF99604.1"/>
    <property type="molecule type" value="Genomic_DNA"/>
</dbReference>
<keyword evidence="7" id="KW-0406">Ion transport</keyword>
<comment type="subunit">
    <text evidence="2">Homotrimer.</text>
</comment>
<keyword evidence="8" id="KW-0626">Porin</keyword>
<evidence type="ECO:0000256" key="7">
    <source>
        <dbReference type="ARBA" id="ARBA00023065"/>
    </source>
</evidence>
<evidence type="ECO:0000313" key="12">
    <source>
        <dbReference type="EMBL" id="SMF99604.1"/>
    </source>
</evidence>
<dbReference type="GO" id="GO:0046930">
    <property type="term" value="C:pore complex"/>
    <property type="evidence" value="ECO:0007669"/>
    <property type="project" value="UniProtKB-KW"/>
</dbReference>
<evidence type="ECO:0000256" key="8">
    <source>
        <dbReference type="ARBA" id="ARBA00023114"/>
    </source>
</evidence>
<dbReference type="AlphaFoldDB" id="A0A238H2Y8"/>
<feature type="domain" description="Porin" evidence="11">
    <location>
        <begin position="6"/>
        <end position="222"/>
    </location>
</feature>
<dbReference type="InterPro" id="IPR002299">
    <property type="entry name" value="Porin_Neis"/>
</dbReference>
<sequence>MVWPVTGDFYFGSVYSTPGDVDNYDTSSRTDNAVKYTSPVIGGFQFVGMYALGGVAGKSGAGQTWSVGLSYSNGPVDVAGGYYHAANRSSLANGIRTGWNGTSDGTFDGSLVNGGYISAKSIDIARGALRYNFAPFAAGIDYSNALYKVDAMSAFRSTQKYDTVRGFFNYQATASLLVGVGYSYTRARGDTSATYHQVSAGADYVLSKRTDLYAVGAWQRANGEQRTLDGQTQVAQASIGSYGYGGTRTQGIINLGLRHRF</sequence>
<protein>
    <submittedName>
        <fullName evidence="12">Outer membrane protein (Porin)</fullName>
    </submittedName>
</protein>
<dbReference type="PRINTS" id="PR00184">
    <property type="entry name" value="NEISSPPORIN"/>
</dbReference>
<reference evidence="12 13" key="1">
    <citation type="submission" date="2017-04" db="EMBL/GenBank/DDBJ databases">
        <authorList>
            <person name="Afonso C.L."/>
            <person name="Miller P.J."/>
            <person name="Scott M.A."/>
            <person name="Spackman E."/>
            <person name="Goraichik I."/>
            <person name="Dimitrov K.M."/>
            <person name="Suarez D.L."/>
            <person name="Swayne D.E."/>
        </authorList>
    </citation>
    <scope>NUCLEOTIDE SEQUENCE [LARGE SCALE GENOMIC DNA]</scope>
    <source>
        <strain evidence="12">LMG 28154</strain>
    </source>
</reference>
<keyword evidence="5" id="KW-0812">Transmembrane</keyword>
<dbReference type="InterPro" id="IPR050298">
    <property type="entry name" value="Gram-neg_bact_OMP"/>
</dbReference>
<dbReference type="PANTHER" id="PTHR34501">
    <property type="entry name" value="PROTEIN YDDL-RELATED"/>
    <property type="match status" value="1"/>
</dbReference>
<proteinExistence type="predicted"/>
<evidence type="ECO:0000259" key="11">
    <source>
        <dbReference type="Pfam" id="PF13609"/>
    </source>
</evidence>
<evidence type="ECO:0000256" key="4">
    <source>
        <dbReference type="ARBA" id="ARBA00022452"/>
    </source>
</evidence>
<evidence type="ECO:0000256" key="1">
    <source>
        <dbReference type="ARBA" id="ARBA00004571"/>
    </source>
</evidence>
<name>A0A238H2Y8_9BURK</name>
<keyword evidence="9" id="KW-0472">Membrane</keyword>
<dbReference type="GO" id="GO:0015288">
    <property type="term" value="F:porin activity"/>
    <property type="evidence" value="ECO:0007669"/>
    <property type="project" value="UniProtKB-KW"/>
</dbReference>
<dbReference type="CDD" id="cd00342">
    <property type="entry name" value="gram_neg_porins"/>
    <property type="match status" value="1"/>
</dbReference>
<evidence type="ECO:0000256" key="2">
    <source>
        <dbReference type="ARBA" id="ARBA00011233"/>
    </source>
</evidence>
<dbReference type="InterPro" id="IPR023614">
    <property type="entry name" value="Porin_dom_sf"/>
</dbReference>
<keyword evidence="10" id="KW-0998">Cell outer membrane</keyword>
<dbReference type="Proteomes" id="UP000198460">
    <property type="component" value="Unassembled WGS sequence"/>
</dbReference>
<evidence type="ECO:0000256" key="9">
    <source>
        <dbReference type="ARBA" id="ARBA00023136"/>
    </source>
</evidence>
<evidence type="ECO:0000256" key="3">
    <source>
        <dbReference type="ARBA" id="ARBA00022448"/>
    </source>
</evidence>
<evidence type="ECO:0000313" key="13">
    <source>
        <dbReference type="Proteomes" id="UP000198460"/>
    </source>
</evidence>
<dbReference type="PANTHER" id="PTHR34501:SF9">
    <property type="entry name" value="MAJOR OUTER MEMBRANE PROTEIN P.IA"/>
    <property type="match status" value="1"/>
</dbReference>
<keyword evidence="4" id="KW-1134">Transmembrane beta strand</keyword>
<dbReference type="PRINTS" id="PR00182">
    <property type="entry name" value="ECOLNEIPORIN"/>
</dbReference>
<comment type="subcellular location">
    <subcellularLocation>
        <location evidence="1">Cell outer membrane</location>
        <topology evidence="1">Multi-pass membrane protein</topology>
    </subcellularLocation>
</comment>
<gene>
    <name evidence="12" type="ORF">BSIN_2787</name>
</gene>
<dbReference type="Gene3D" id="2.40.160.10">
    <property type="entry name" value="Porin"/>
    <property type="match status" value="1"/>
</dbReference>
<dbReference type="InterPro" id="IPR033900">
    <property type="entry name" value="Gram_neg_porin_domain"/>
</dbReference>
<keyword evidence="3" id="KW-0813">Transport</keyword>
<dbReference type="Pfam" id="PF13609">
    <property type="entry name" value="Porin_4"/>
    <property type="match status" value="1"/>
</dbReference>
<evidence type="ECO:0000256" key="10">
    <source>
        <dbReference type="ARBA" id="ARBA00023237"/>
    </source>
</evidence>
<evidence type="ECO:0000256" key="5">
    <source>
        <dbReference type="ARBA" id="ARBA00022692"/>
    </source>
</evidence>
<dbReference type="GO" id="GO:0009279">
    <property type="term" value="C:cell outer membrane"/>
    <property type="evidence" value="ECO:0007669"/>
    <property type="project" value="UniProtKB-SubCell"/>
</dbReference>
<dbReference type="GO" id="GO:0034220">
    <property type="term" value="P:monoatomic ion transmembrane transport"/>
    <property type="evidence" value="ECO:0007669"/>
    <property type="project" value="InterPro"/>
</dbReference>
<dbReference type="InterPro" id="IPR001702">
    <property type="entry name" value="Porin_Gram-ve"/>
</dbReference>
<organism evidence="12 13">
    <name type="scientific">Burkholderia singularis</name>
    <dbReference type="NCBI Taxonomy" id="1503053"/>
    <lineage>
        <taxon>Bacteria</taxon>
        <taxon>Pseudomonadati</taxon>
        <taxon>Pseudomonadota</taxon>
        <taxon>Betaproteobacteria</taxon>
        <taxon>Burkholderiales</taxon>
        <taxon>Burkholderiaceae</taxon>
        <taxon>Burkholderia</taxon>
        <taxon>pseudomallei group</taxon>
    </lineage>
</organism>
<keyword evidence="6" id="KW-0732">Signal</keyword>